<keyword evidence="1" id="KW-0131">Cell cycle</keyword>
<dbReference type="RefSeq" id="WP_189989336.1">
    <property type="nucleotide sequence ID" value="NZ_BMZS01000004.1"/>
</dbReference>
<dbReference type="InterPro" id="IPR027417">
    <property type="entry name" value="P-loop_NTPase"/>
</dbReference>
<organism evidence="1 2">
    <name type="scientific">Thalassobaculum fulvum</name>
    <dbReference type="NCBI Taxonomy" id="1633335"/>
    <lineage>
        <taxon>Bacteria</taxon>
        <taxon>Pseudomonadati</taxon>
        <taxon>Pseudomonadota</taxon>
        <taxon>Alphaproteobacteria</taxon>
        <taxon>Rhodospirillales</taxon>
        <taxon>Thalassobaculaceae</taxon>
        <taxon>Thalassobaculum</taxon>
    </lineage>
</organism>
<protein>
    <submittedName>
        <fullName evidence="1">Cell division protein ZipA</fullName>
    </submittedName>
</protein>
<keyword evidence="1" id="KW-0132">Cell division</keyword>
<proteinExistence type="predicted"/>
<name>A0A918XRE6_9PROT</name>
<dbReference type="SUPFAM" id="SSF52540">
    <property type="entry name" value="P-loop containing nucleoside triphosphate hydrolases"/>
    <property type="match status" value="1"/>
</dbReference>
<gene>
    <name evidence="1" type="ORF">GCM10017083_22150</name>
</gene>
<sequence length="164" mass="17841">MTADNPTLHLLCGKIAAGKSTLARELAAGPGTVLIAEDAWLARLYPGEIAALDDYVRCSGRLRSVMGPHVAELLRTGLSVVLDFPANTISSRQWMRGIADDAGTACRLHWLDVPDETCKARLRERNAHGEHDFAPTEADFELFTSYFVAPTEDEGLDVVIHNPG</sequence>
<evidence type="ECO:0000313" key="2">
    <source>
        <dbReference type="Proteomes" id="UP000630353"/>
    </source>
</evidence>
<evidence type="ECO:0000313" key="1">
    <source>
        <dbReference type="EMBL" id="GHD49631.1"/>
    </source>
</evidence>
<reference evidence="1" key="2">
    <citation type="submission" date="2020-09" db="EMBL/GenBank/DDBJ databases">
        <authorList>
            <person name="Sun Q."/>
            <person name="Kim S."/>
        </authorList>
    </citation>
    <scope>NUCLEOTIDE SEQUENCE</scope>
    <source>
        <strain evidence="1">KCTC 42651</strain>
    </source>
</reference>
<dbReference type="Proteomes" id="UP000630353">
    <property type="component" value="Unassembled WGS sequence"/>
</dbReference>
<keyword evidence="2" id="KW-1185">Reference proteome</keyword>
<dbReference type="AlphaFoldDB" id="A0A918XRE6"/>
<reference evidence="1" key="1">
    <citation type="journal article" date="2014" name="Int. J. Syst. Evol. Microbiol.">
        <title>Complete genome sequence of Corynebacterium casei LMG S-19264T (=DSM 44701T), isolated from a smear-ripened cheese.</title>
        <authorList>
            <consortium name="US DOE Joint Genome Institute (JGI-PGF)"/>
            <person name="Walter F."/>
            <person name="Albersmeier A."/>
            <person name="Kalinowski J."/>
            <person name="Ruckert C."/>
        </authorList>
    </citation>
    <scope>NUCLEOTIDE SEQUENCE</scope>
    <source>
        <strain evidence="1">KCTC 42651</strain>
    </source>
</reference>
<dbReference type="EMBL" id="BMZS01000004">
    <property type="protein sequence ID" value="GHD49631.1"/>
    <property type="molecule type" value="Genomic_DNA"/>
</dbReference>
<accession>A0A918XRE6</accession>
<dbReference type="GO" id="GO:0051301">
    <property type="term" value="P:cell division"/>
    <property type="evidence" value="ECO:0007669"/>
    <property type="project" value="UniProtKB-KW"/>
</dbReference>
<dbReference type="Pfam" id="PF13671">
    <property type="entry name" value="AAA_33"/>
    <property type="match status" value="1"/>
</dbReference>
<comment type="caution">
    <text evidence="1">The sequence shown here is derived from an EMBL/GenBank/DDBJ whole genome shotgun (WGS) entry which is preliminary data.</text>
</comment>
<dbReference type="Gene3D" id="3.40.50.300">
    <property type="entry name" value="P-loop containing nucleotide triphosphate hydrolases"/>
    <property type="match status" value="1"/>
</dbReference>